<dbReference type="AlphaFoldDB" id="A0A9P5CV55"/>
<dbReference type="EMBL" id="JAAQVJ010000132">
    <property type="protein sequence ID" value="KAF3893711.1"/>
    <property type="molecule type" value="Genomic_DNA"/>
</dbReference>
<sequence length="69" mass="7737">MEGVLRGIRCAAVVTAVALLQLLALRPGGWLVVAVLQMAGRAEIRRRRLVGWATRKRQKEQKEQKEGDE</sequence>
<proteinExistence type="predicted"/>
<reference evidence="1" key="1">
    <citation type="submission" date="2020-03" db="EMBL/GenBank/DDBJ databases">
        <title>Whole Genome Sequence of Trichophyton interdigitale from India.</title>
        <authorList>
            <person name="Kumar P."/>
        </authorList>
    </citation>
    <scope>NUCLEOTIDE SEQUENCE</scope>
    <source>
        <strain evidence="1">UCMS-IGIB-CI14</strain>
    </source>
</reference>
<name>A0A9P5CV55_9EURO</name>
<evidence type="ECO:0000313" key="1">
    <source>
        <dbReference type="EMBL" id="KAF3893711.1"/>
    </source>
</evidence>
<protein>
    <submittedName>
        <fullName evidence="1">Uncharacterized protein</fullName>
    </submittedName>
</protein>
<dbReference type="Proteomes" id="UP000749309">
    <property type="component" value="Unassembled WGS sequence"/>
</dbReference>
<organism evidence="1 2">
    <name type="scientific">Trichophyton interdigitale</name>
    <dbReference type="NCBI Taxonomy" id="101480"/>
    <lineage>
        <taxon>Eukaryota</taxon>
        <taxon>Fungi</taxon>
        <taxon>Dikarya</taxon>
        <taxon>Ascomycota</taxon>
        <taxon>Pezizomycotina</taxon>
        <taxon>Eurotiomycetes</taxon>
        <taxon>Eurotiomycetidae</taxon>
        <taxon>Onygenales</taxon>
        <taxon>Arthrodermataceae</taxon>
        <taxon>Trichophyton</taxon>
    </lineage>
</organism>
<gene>
    <name evidence="1" type="ORF">GY632_4085</name>
</gene>
<comment type="caution">
    <text evidence="1">The sequence shown here is derived from an EMBL/GenBank/DDBJ whole genome shotgun (WGS) entry which is preliminary data.</text>
</comment>
<evidence type="ECO:0000313" key="2">
    <source>
        <dbReference type="Proteomes" id="UP000749309"/>
    </source>
</evidence>
<accession>A0A9P5CV55</accession>